<protein>
    <submittedName>
        <fullName evidence="3">Uncharacterized protein</fullName>
    </submittedName>
</protein>
<dbReference type="RefSeq" id="XP_013243616.1">
    <property type="nucleotide sequence ID" value="XM_013388162.1"/>
</dbReference>
<dbReference type="OMA" id="VNDTWFG"/>
<dbReference type="HOGENOM" id="CLU_425210_0_0_1"/>
<feature type="compositionally biased region" description="Low complexity" evidence="1">
    <location>
        <begin position="154"/>
        <end position="165"/>
    </location>
</feature>
<proteinExistence type="predicted"/>
<accession>A0A066VY18</accession>
<comment type="caution">
    <text evidence="3">The sequence shown here is derived from an EMBL/GenBank/DDBJ whole genome shotgun (WGS) entry which is preliminary data.</text>
</comment>
<organism evidence="3 4">
    <name type="scientific">Tilletiaria anomala (strain ATCC 24038 / CBS 436.72 / UBC 951)</name>
    <dbReference type="NCBI Taxonomy" id="1037660"/>
    <lineage>
        <taxon>Eukaryota</taxon>
        <taxon>Fungi</taxon>
        <taxon>Dikarya</taxon>
        <taxon>Basidiomycota</taxon>
        <taxon>Ustilaginomycotina</taxon>
        <taxon>Exobasidiomycetes</taxon>
        <taxon>Georgefischeriales</taxon>
        <taxon>Tilletiariaceae</taxon>
        <taxon>Tilletiaria</taxon>
    </lineage>
</organism>
<name>A0A066VY18_TILAU</name>
<dbReference type="EMBL" id="JMSN01000034">
    <property type="protein sequence ID" value="KDN46637.1"/>
    <property type="molecule type" value="Genomic_DNA"/>
</dbReference>
<sequence length="648" mass="68034">MEKRKGTERNVLAMPAEVQLYLEDRDNLSSPPSSNRLQKQHTAASIRAVKQQAAQKPVVDMPSPPPAPPAPPAPAPTRAATSAAVLHDDSDGSRIEHLVLQQDELEVAIRRRNTASSSKDTIAGPFFARSENDVLALKRTLLESERERRRSKGRSSSSNSNGISSNKKRDKGFLQKRGQHAIEEVLKAQQREQLLGPYFRDSGHEGMMLERQTAQENECFVGNDVLSCYPTSDTTVVQGSWSKFIWNNNYPRFRQIGAVDVYLYRQDTDKMQTSWLSLDNNLGRLSFSPNDPWWADRPRAQELSMGQNMSWPFYFVITAAGLGLDSDTISRLSTFSAIQTAPPASVVAAQAASSSLSAAASLSSASAALSDSRAVASASASIVSQLSLSIESSLRSEGLSGTQTAAAVLTTTLPNGAVVTASATAAANGLSLSGNSRGSSDNLALPSYAIALIVVFGFIALVGALVGAYFLSKAARKRRERVHSGSYGSSSPMMHAVDGSLTRGSDDAALAATAAGDAAVAGAGVAGLGAAGGAAGWSRSSRSSHDSHPFSSDEATRMADAFRNALRKPEFTGAVFGSGQNSPNETDFDADGGIGAGASDAGTGLGADASGAEEAVATGLLRDELASEGKDLKAVERGRPKVHTDAGL</sequence>
<keyword evidence="2" id="KW-0812">Transmembrane</keyword>
<evidence type="ECO:0000256" key="2">
    <source>
        <dbReference type="SAM" id="Phobius"/>
    </source>
</evidence>
<dbReference type="InParanoid" id="A0A066VY18"/>
<feature type="region of interest" description="Disordered" evidence="1">
    <location>
        <begin position="144"/>
        <end position="172"/>
    </location>
</feature>
<feature type="compositionally biased region" description="Pro residues" evidence="1">
    <location>
        <begin position="62"/>
        <end position="75"/>
    </location>
</feature>
<dbReference type="OrthoDB" id="2278929at2759"/>
<gene>
    <name evidence="3" type="ORF">K437DRAFT_106334</name>
</gene>
<feature type="region of interest" description="Disordered" evidence="1">
    <location>
        <begin position="22"/>
        <end position="88"/>
    </location>
</feature>
<dbReference type="GeneID" id="25261256"/>
<keyword evidence="4" id="KW-1185">Reference proteome</keyword>
<feature type="region of interest" description="Disordered" evidence="1">
    <location>
        <begin position="573"/>
        <end position="595"/>
    </location>
</feature>
<dbReference type="STRING" id="1037660.A0A066VY18"/>
<dbReference type="AlphaFoldDB" id="A0A066VY18"/>
<reference evidence="3 4" key="1">
    <citation type="submission" date="2014-05" db="EMBL/GenBank/DDBJ databases">
        <title>Draft genome sequence of a rare smut relative, Tilletiaria anomala UBC 951.</title>
        <authorList>
            <consortium name="DOE Joint Genome Institute"/>
            <person name="Toome M."/>
            <person name="Kuo A."/>
            <person name="Henrissat B."/>
            <person name="Lipzen A."/>
            <person name="Tritt A."/>
            <person name="Yoshinaga Y."/>
            <person name="Zane M."/>
            <person name="Barry K."/>
            <person name="Grigoriev I.V."/>
            <person name="Spatafora J.W."/>
            <person name="Aimea M.C."/>
        </authorList>
    </citation>
    <scope>NUCLEOTIDE SEQUENCE [LARGE SCALE GENOMIC DNA]</scope>
    <source>
        <strain evidence="3 4">UBC 951</strain>
    </source>
</reference>
<keyword evidence="2" id="KW-0472">Membrane</keyword>
<dbReference type="Proteomes" id="UP000027361">
    <property type="component" value="Unassembled WGS sequence"/>
</dbReference>
<keyword evidence="2" id="KW-1133">Transmembrane helix</keyword>
<evidence type="ECO:0000256" key="1">
    <source>
        <dbReference type="SAM" id="MobiDB-lite"/>
    </source>
</evidence>
<feature type="transmembrane region" description="Helical" evidence="2">
    <location>
        <begin position="448"/>
        <end position="471"/>
    </location>
</feature>
<feature type="compositionally biased region" description="Polar residues" evidence="1">
    <location>
        <begin position="28"/>
        <end position="43"/>
    </location>
</feature>
<evidence type="ECO:0000313" key="4">
    <source>
        <dbReference type="Proteomes" id="UP000027361"/>
    </source>
</evidence>
<evidence type="ECO:0000313" key="3">
    <source>
        <dbReference type="EMBL" id="KDN46637.1"/>
    </source>
</evidence>